<feature type="repeat" description="ANK" evidence="1">
    <location>
        <begin position="962"/>
        <end position="994"/>
    </location>
</feature>
<dbReference type="PANTHER" id="PTHR24121:SF23">
    <property type="entry name" value="NO MECHANORECEPTOR POTENTIAL C, ISOFORM H"/>
    <property type="match status" value="1"/>
</dbReference>
<dbReference type="InterPro" id="IPR002110">
    <property type="entry name" value="Ankyrin_rpt"/>
</dbReference>
<keyword evidence="1" id="KW-0040">ANK repeat</keyword>
<dbReference type="Pfam" id="PF12796">
    <property type="entry name" value="Ank_2"/>
    <property type="match status" value="5"/>
</dbReference>
<feature type="compositionally biased region" description="Polar residues" evidence="2">
    <location>
        <begin position="144"/>
        <end position="156"/>
    </location>
</feature>
<dbReference type="SUPFAM" id="SSF48403">
    <property type="entry name" value="Ankyrin repeat"/>
    <property type="match status" value="2"/>
</dbReference>
<feature type="repeat" description="ANK" evidence="1">
    <location>
        <begin position="752"/>
        <end position="773"/>
    </location>
</feature>
<accession>A0A7S0ZNU5</accession>
<name>A0A7S0ZNU5_NOCSC</name>
<dbReference type="PROSITE" id="PS50297">
    <property type="entry name" value="ANK_REP_REGION"/>
    <property type="match status" value="6"/>
</dbReference>
<evidence type="ECO:0000256" key="2">
    <source>
        <dbReference type="SAM" id="MobiDB-lite"/>
    </source>
</evidence>
<dbReference type="AlphaFoldDB" id="A0A7S0ZNU5"/>
<evidence type="ECO:0000313" key="3">
    <source>
        <dbReference type="EMBL" id="CAD8827607.1"/>
    </source>
</evidence>
<dbReference type="InterPro" id="IPR036770">
    <property type="entry name" value="Ankyrin_rpt-contain_sf"/>
</dbReference>
<gene>
    <name evidence="3" type="ORF">NSCI0253_LOCUS1953</name>
</gene>
<feature type="repeat" description="ANK" evidence="1">
    <location>
        <begin position="787"/>
        <end position="809"/>
    </location>
</feature>
<dbReference type="PANTHER" id="PTHR24121">
    <property type="entry name" value="NO MECHANORECEPTOR POTENTIAL C, ISOFORM D-RELATED"/>
    <property type="match status" value="1"/>
</dbReference>
<sequence>MAGHQQCHEQVELCATEDVEIHHAEPRCCLDVDNAREGEGHASDTRDFQQHASASEEIARQLMLTVGGADLRKEVRCVRRRGARRGAWRQRQLRRTSNGDEIAASVWQRGNTSRGNLTAGQVSPECTRNLFAGSESDRERQVVSRESSTLSLGTEDSSQPSRRRSSNLSQRSNENCPPLSAFYVGHENIAGQVPSKSNEHGSIRGSQRRSSEAQRLSLIDSSEAQRLSQIDRSEVPSRTASRSDAVHEFVERASPWADECAQLAAQMRLPPTPQQFIALECAPQPQFEAAWEPWVDDVQSSAQEVRALGQGTTLPHGSRDVTCGFSCHRGARNAECQSGDHSCPETTAWRPLAYPVVWSRHALDGWRHVLKEDYQRLRRTDAEADHHQDEQEMLEACAFGLGFYFGCHESMQACDSRGEARNLDAEHIAHKLAARFRDALLADSTVECKFEAPELDDALREDPWALATSSTFIGNLPVRGAEGTPCEAQPYGEEGEDDDPVAADFTMQEIGVSSSTAEPVRHEADGRPAAPTTTAVLAAAAAAALAAAAAGKAAVNAAAAAKRACDDAQARLEAEAAAESEESQRRIVMRDVPAGGAGLHFAAGNGRLSALRVLLDSLRVEAVNQRGEDNFTVLHTAARAGHAEIITALLDHPAFVVGSNLDVGWRWLSTLTTSTDIPQDAWGGSALHVAVACGNVLAAGELVRHEGFEAVDAVTEDGWTALHMAAWLGRASIASLLLASPRFTVAAALHRNAATALHFAAYRGHSEVVSILLGSSRFDAVDVQAEDGSTALHCAAMGGHAKAASLLLESPRFTLKAVANAINGTALHTAVDSGQIEVVRVLLQSPFFEAANTLTAAGGTALQVAALRGHAEIASLLLESPSFTMANFNSPAMGTALHVAADHGHAGVAAVLLKSPAFEAANATTRDLSSAMHAAARRGHAVVVSELLAAPRFSSSFAGNASDITPLHVAAGQGHREAVKRLVADKRCVMARDAAGRTALHYAALHGQAAVVDAILSNRRFRNAAQDRNVYGGTAMHDGAEGGHEAVILRLLKTERKIQAVKDKLGHTAFDVARRRGHTVVQELLA</sequence>
<feature type="repeat" description="ANK" evidence="1">
    <location>
        <begin position="822"/>
        <end position="844"/>
    </location>
</feature>
<dbReference type="EMBL" id="HBFQ01002834">
    <property type="protein sequence ID" value="CAD8827607.1"/>
    <property type="molecule type" value="Transcribed_RNA"/>
</dbReference>
<organism evidence="3">
    <name type="scientific">Noctiluca scintillans</name>
    <name type="common">Sea sparkle</name>
    <name type="synonym">Red tide dinoflagellate</name>
    <dbReference type="NCBI Taxonomy" id="2966"/>
    <lineage>
        <taxon>Eukaryota</taxon>
        <taxon>Sar</taxon>
        <taxon>Alveolata</taxon>
        <taxon>Dinophyceae</taxon>
        <taxon>Noctilucales</taxon>
        <taxon>Noctilucaceae</taxon>
        <taxon>Noctiluca</taxon>
    </lineage>
</organism>
<feature type="repeat" description="ANK" evidence="1">
    <location>
        <begin position="995"/>
        <end position="1018"/>
    </location>
</feature>
<dbReference type="PROSITE" id="PS50088">
    <property type="entry name" value="ANK_REPEAT"/>
    <property type="match status" value="6"/>
</dbReference>
<proteinExistence type="predicted"/>
<dbReference type="SMART" id="SM00248">
    <property type="entry name" value="ANK"/>
    <property type="match status" value="13"/>
</dbReference>
<feature type="region of interest" description="Disordered" evidence="2">
    <location>
        <begin position="132"/>
        <end position="243"/>
    </location>
</feature>
<protein>
    <submittedName>
        <fullName evidence="3">Uncharacterized protein</fullName>
    </submittedName>
</protein>
<reference evidence="3" key="1">
    <citation type="submission" date="2021-01" db="EMBL/GenBank/DDBJ databases">
        <authorList>
            <person name="Corre E."/>
            <person name="Pelletier E."/>
            <person name="Niang G."/>
            <person name="Scheremetjew M."/>
            <person name="Finn R."/>
            <person name="Kale V."/>
            <person name="Holt S."/>
            <person name="Cochrane G."/>
            <person name="Meng A."/>
            <person name="Brown T."/>
            <person name="Cohen L."/>
        </authorList>
    </citation>
    <scope>NUCLEOTIDE SEQUENCE</scope>
</reference>
<dbReference type="Gene3D" id="1.25.40.20">
    <property type="entry name" value="Ankyrin repeat-containing domain"/>
    <property type="match status" value="5"/>
</dbReference>
<feature type="repeat" description="ANK" evidence="1">
    <location>
        <begin position="629"/>
        <end position="654"/>
    </location>
</feature>
<evidence type="ECO:0000256" key="1">
    <source>
        <dbReference type="PROSITE-ProRule" id="PRU00023"/>
    </source>
</evidence>
<feature type="compositionally biased region" description="Polar residues" evidence="2">
    <location>
        <begin position="219"/>
        <end position="228"/>
    </location>
</feature>